<feature type="transmembrane region" description="Helical" evidence="7">
    <location>
        <begin position="48"/>
        <end position="71"/>
    </location>
</feature>
<evidence type="ECO:0000256" key="2">
    <source>
        <dbReference type="ARBA" id="ARBA00007400"/>
    </source>
</evidence>
<comment type="caution">
    <text evidence="9">The sequence shown here is derived from an EMBL/GenBank/DDBJ whole genome shotgun (WGS) entry which is preliminary data.</text>
</comment>
<accession>A0A037ZJ50</accession>
<dbReference type="InterPro" id="IPR002656">
    <property type="entry name" value="Acyl_transf_3_dom"/>
</dbReference>
<dbReference type="EMBL" id="JFKE01000002">
    <property type="protein sequence ID" value="KAJ56430.1"/>
    <property type="molecule type" value="Genomic_DNA"/>
</dbReference>
<feature type="transmembrane region" description="Helical" evidence="7">
    <location>
        <begin position="12"/>
        <end position="28"/>
    </location>
</feature>
<keyword evidence="10" id="KW-1185">Reference proteome</keyword>
<evidence type="ECO:0000256" key="5">
    <source>
        <dbReference type="ARBA" id="ARBA00022989"/>
    </source>
</evidence>
<dbReference type="AlphaFoldDB" id="A0A037ZJ50"/>
<dbReference type="GO" id="GO:0016413">
    <property type="term" value="F:O-acetyltransferase activity"/>
    <property type="evidence" value="ECO:0007669"/>
    <property type="project" value="TreeGrafter"/>
</dbReference>
<proteinExistence type="inferred from homology"/>
<sequence length="377" mass="42630">MTEQVRMVWLDALRLIAGVSMVGLHATADSMGQPFAAFETSERIAPMLLRAVIYTARTELFLIISVFLLLLALETRPKTYAAVMRIQARRLLVPFAFWTLFYAAYNLIKAETFGYAAPYIDQLSKPFEWFGFFLLGDVKYHMHFIPTLFGLLLFYPLFRLAQQFPMIGLMVLACLAAKREMDVFVWSTFWGQEGLPYLVRGVKILTYCGYGMVAGAALGIWQQVEPAVRRQWFVLIAFVGAMLFLIKLIATYKTIETAQWQHGFTPGYWADFLMPVVLFMGCLCLGHLRWPSVISKWAPYSFGIYLCHPIFLDVSEILLRGTAWPPIAQVGFKIAVAIPLTTALVVLLSRNSVLGWTVGMGHLPRVPGFNKLKVKGI</sequence>
<evidence type="ECO:0000256" key="1">
    <source>
        <dbReference type="ARBA" id="ARBA00004651"/>
    </source>
</evidence>
<comment type="subcellular location">
    <subcellularLocation>
        <location evidence="1">Cell membrane</location>
        <topology evidence="1">Multi-pass membrane protein</topology>
    </subcellularLocation>
</comment>
<feature type="transmembrane region" description="Helical" evidence="7">
    <location>
        <begin position="232"/>
        <end position="252"/>
    </location>
</feature>
<dbReference type="GO" id="GO:0005886">
    <property type="term" value="C:plasma membrane"/>
    <property type="evidence" value="ECO:0007669"/>
    <property type="project" value="UniProtKB-SubCell"/>
</dbReference>
<gene>
    <name evidence="9" type="ORF">ACMU_05660</name>
</gene>
<protein>
    <recommendedName>
        <fullName evidence="8">Acyltransferase 3 domain-containing protein</fullName>
    </recommendedName>
</protein>
<dbReference type="GO" id="GO:0009246">
    <property type="term" value="P:enterobacterial common antigen biosynthetic process"/>
    <property type="evidence" value="ECO:0007669"/>
    <property type="project" value="TreeGrafter"/>
</dbReference>
<dbReference type="RefSeq" id="WP_035256457.1">
    <property type="nucleotide sequence ID" value="NZ_JFKE01000002.1"/>
</dbReference>
<keyword evidence="6 7" id="KW-0472">Membrane</keyword>
<feature type="transmembrane region" description="Helical" evidence="7">
    <location>
        <begin position="327"/>
        <end position="348"/>
    </location>
</feature>
<keyword evidence="3" id="KW-1003">Cell membrane</keyword>
<dbReference type="STRING" id="1454373.ACMU_05660"/>
<evidence type="ECO:0000256" key="7">
    <source>
        <dbReference type="SAM" id="Phobius"/>
    </source>
</evidence>
<evidence type="ECO:0000259" key="8">
    <source>
        <dbReference type="Pfam" id="PF01757"/>
    </source>
</evidence>
<evidence type="ECO:0000313" key="10">
    <source>
        <dbReference type="Proteomes" id="UP000026249"/>
    </source>
</evidence>
<evidence type="ECO:0000256" key="3">
    <source>
        <dbReference type="ARBA" id="ARBA00022475"/>
    </source>
</evidence>
<organism evidence="9 10">
    <name type="scientific">Actibacterium mucosum KCTC 23349</name>
    <dbReference type="NCBI Taxonomy" id="1454373"/>
    <lineage>
        <taxon>Bacteria</taxon>
        <taxon>Pseudomonadati</taxon>
        <taxon>Pseudomonadota</taxon>
        <taxon>Alphaproteobacteria</taxon>
        <taxon>Rhodobacterales</taxon>
        <taxon>Roseobacteraceae</taxon>
        <taxon>Actibacterium</taxon>
    </lineage>
</organism>
<feature type="domain" description="Acyltransferase 3" evidence="8">
    <location>
        <begin position="8"/>
        <end position="344"/>
    </location>
</feature>
<feature type="transmembrane region" description="Helical" evidence="7">
    <location>
        <begin position="140"/>
        <end position="157"/>
    </location>
</feature>
<dbReference type="OrthoDB" id="1072135at2"/>
<reference evidence="9 10" key="1">
    <citation type="submission" date="2014-03" db="EMBL/GenBank/DDBJ databases">
        <title>Draft Genome Sequence of Actibacterium mucosum KCTC 23349, a Marine Alphaproteobacterium with Complex Ionic Requirements Isolated from Mediterranean Seawater at Malvarrosa Beach, Valencia, Spain.</title>
        <authorList>
            <person name="Arahal D.R."/>
            <person name="Shao Z."/>
            <person name="Lai Q."/>
            <person name="Pujalte M.J."/>
        </authorList>
    </citation>
    <scope>NUCLEOTIDE SEQUENCE [LARGE SCALE GENOMIC DNA]</scope>
    <source>
        <strain evidence="9 10">KCTC 23349</strain>
    </source>
</reference>
<keyword evidence="5 7" id="KW-1133">Transmembrane helix</keyword>
<evidence type="ECO:0000256" key="4">
    <source>
        <dbReference type="ARBA" id="ARBA00022692"/>
    </source>
</evidence>
<name>A0A037ZJ50_9RHOB</name>
<dbReference type="Proteomes" id="UP000026249">
    <property type="component" value="Unassembled WGS sequence"/>
</dbReference>
<feature type="transmembrane region" description="Helical" evidence="7">
    <location>
        <begin position="91"/>
        <end position="108"/>
    </location>
</feature>
<dbReference type="PANTHER" id="PTHR40074:SF2">
    <property type="entry name" value="O-ACETYLTRANSFERASE WECH"/>
    <property type="match status" value="1"/>
</dbReference>
<dbReference type="PANTHER" id="PTHR40074">
    <property type="entry name" value="O-ACETYLTRANSFERASE WECH"/>
    <property type="match status" value="1"/>
</dbReference>
<comment type="similarity">
    <text evidence="2">Belongs to the acyltransferase 3 family.</text>
</comment>
<keyword evidence="4 7" id="KW-0812">Transmembrane</keyword>
<evidence type="ECO:0000313" key="9">
    <source>
        <dbReference type="EMBL" id="KAJ56430.1"/>
    </source>
</evidence>
<feature type="transmembrane region" description="Helical" evidence="7">
    <location>
        <begin position="272"/>
        <end position="290"/>
    </location>
</feature>
<dbReference type="Pfam" id="PF01757">
    <property type="entry name" value="Acyl_transf_3"/>
    <property type="match status" value="1"/>
</dbReference>
<evidence type="ECO:0000256" key="6">
    <source>
        <dbReference type="ARBA" id="ARBA00023136"/>
    </source>
</evidence>